<evidence type="ECO:0000256" key="1">
    <source>
        <dbReference type="SAM" id="SignalP"/>
    </source>
</evidence>
<organism evidence="2 3">
    <name type="scientific">Candidatus Fervidibacter japonicus</name>
    <dbReference type="NCBI Taxonomy" id="2035412"/>
    <lineage>
        <taxon>Bacteria</taxon>
        <taxon>Candidatus Fervidibacterota</taxon>
        <taxon>Candidatus Fervidibacter</taxon>
    </lineage>
</organism>
<gene>
    <name evidence="2" type="ORF">HRbin17_00671</name>
</gene>
<comment type="caution">
    <text evidence="2">The sequence shown here is derived from an EMBL/GenBank/DDBJ whole genome shotgun (WGS) entry which is preliminary data.</text>
</comment>
<dbReference type="InterPro" id="IPR011042">
    <property type="entry name" value="6-blade_b-propeller_TolB-like"/>
</dbReference>
<evidence type="ECO:0000313" key="3">
    <source>
        <dbReference type="Proteomes" id="UP000236173"/>
    </source>
</evidence>
<proteinExistence type="predicted"/>
<dbReference type="EMBL" id="BEHT01000007">
    <property type="protein sequence ID" value="GBC98174.1"/>
    <property type="molecule type" value="Genomic_DNA"/>
</dbReference>
<feature type="chain" id="PRO_5014113531" description="Protein TolB" evidence="1">
    <location>
        <begin position="20"/>
        <end position="560"/>
    </location>
</feature>
<keyword evidence="1" id="KW-0732">Signal</keyword>
<accession>A0A2H5XAJ0</accession>
<dbReference type="SUPFAM" id="SSF82171">
    <property type="entry name" value="DPP6 N-terminal domain-like"/>
    <property type="match status" value="1"/>
</dbReference>
<reference evidence="3" key="1">
    <citation type="submission" date="2017-09" db="EMBL/GenBank/DDBJ databases">
        <title>Metaegenomics of thermophilic ammonia-oxidizing enrichment culture.</title>
        <authorList>
            <person name="Kato S."/>
            <person name="Suzuki K."/>
        </authorList>
    </citation>
    <scope>NUCLEOTIDE SEQUENCE [LARGE SCALE GENOMIC DNA]</scope>
</reference>
<evidence type="ECO:0008006" key="4">
    <source>
        <dbReference type="Google" id="ProtNLM"/>
    </source>
</evidence>
<sequence length="560" mass="60727">MRQWLTVLTLAMTVAVTQAQNLTVRWLSFDASGGTPQPIRINNAFVDSRFPSVTADGTRAVFQVGSGGAAQIWEAVFNANANQWQSAFVAVPGTTQPLLGLHPVVSADSHYIAFASDQPYGGLTATNSKQQIYVLDRLQNRIVPISVLWRDSDGDGVRDTYEASSGNCIPVAVSADGRVVVFLAQSPQSLNIVDADGNGVADTVSNPPEGWLVFVHDRDADGNGVYDEAGIGGTRTLIASVDNNGNYLVVGSVSVAANGRRIAFATPDSNNPEDWRIFVRDWQTGSGDVLRDISGNPVSAFAPSLSDDGTYLAYLQLTNPTNETPPPPYLRAPAELVVRQLFDPATGQPLASVRELRLSLVTLDANRQPIPPQPGAMDGTVGYGYSDWWGAASVAVDPNNSNVVYVAFHSWSSDLVDLTLARNDLVLEPSNPPQPNDRLKAYKGVPHIFLARFDFGNWNDNDPNSPYAPNRVRLWRLTEWTDQQVQDKQRGLPVSLQLVSTNPLQYRLPFGANLLPTVSFVQTGAQGNRSVVVVFQSLVPFDQNDANGLWDIYLATVPLP</sequence>
<dbReference type="Gene3D" id="2.120.10.30">
    <property type="entry name" value="TolB, C-terminal domain"/>
    <property type="match status" value="2"/>
</dbReference>
<dbReference type="Proteomes" id="UP000236173">
    <property type="component" value="Unassembled WGS sequence"/>
</dbReference>
<dbReference type="AlphaFoldDB" id="A0A2H5XAJ0"/>
<protein>
    <recommendedName>
        <fullName evidence="4">Protein TolB</fullName>
    </recommendedName>
</protein>
<name>A0A2H5XAJ0_9BACT</name>
<evidence type="ECO:0000313" key="2">
    <source>
        <dbReference type="EMBL" id="GBC98174.1"/>
    </source>
</evidence>
<feature type="signal peptide" evidence="1">
    <location>
        <begin position="1"/>
        <end position="19"/>
    </location>
</feature>